<dbReference type="OrthoDB" id="7317829at2"/>
<comment type="caution">
    <text evidence="3">The sequence shown here is derived from an EMBL/GenBank/DDBJ whole genome shotgun (WGS) entry which is preliminary data.</text>
</comment>
<reference evidence="3 4" key="1">
    <citation type="submission" date="2015-12" db="EMBL/GenBank/DDBJ databases">
        <title>Genome sequence of Thalassospira lucentensis MCCC 1A02072.</title>
        <authorList>
            <person name="Lu L."/>
            <person name="Lai Q."/>
            <person name="Shao Z."/>
            <person name="Qian P."/>
        </authorList>
    </citation>
    <scope>NUCLEOTIDE SEQUENCE [LARGE SCALE GENOMIC DNA]</scope>
    <source>
        <strain evidence="3 4">MCCC 1A02072</strain>
    </source>
</reference>
<dbReference type="InterPro" id="IPR011049">
    <property type="entry name" value="Serralysin-like_metalloprot_C"/>
</dbReference>
<dbReference type="PANTHER" id="PTHR38340">
    <property type="entry name" value="S-LAYER PROTEIN"/>
    <property type="match status" value="1"/>
</dbReference>
<accession>A0A154L3E4</accession>
<dbReference type="InterPro" id="IPR001343">
    <property type="entry name" value="Hemolysn_Ca-bd"/>
</dbReference>
<organism evidence="3 4">
    <name type="scientific">Thalassospira lucentensis</name>
    <dbReference type="NCBI Taxonomy" id="168935"/>
    <lineage>
        <taxon>Bacteria</taxon>
        <taxon>Pseudomonadati</taxon>
        <taxon>Pseudomonadota</taxon>
        <taxon>Alphaproteobacteria</taxon>
        <taxon>Rhodospirillales</taxon>
        <taxon>Thalassospiraceae</taxon>
        <taxon>Thalassospira</taxon>
    </lineage>
</organism>
<dbReference type="GO" id="GO:0005509">
    <property type="term" value="F:calcium ion binding"/>
    <property type="evidence" value="ECO:0007669"/>
    <property type="project" value="InterPro"/>
</dbReference>
<dbReference type="GO" id="GO:0005576">
    <property type="term" value="C:extracellular region"/>
    <property type="evidence" value="ECO:0007669"/>
    <property type="project" value="UniProtKB-SubCell"/>
</dbReference>
<dbReference type="PANTHER" id="PTHR38340:SF1">
    <property type="entry name" value="S-LAYER PROTEIN"/>
    <property type="match status" value="1"/>
</dbReference>
<dbReference type="SUPFAM" id="SSF51120">
    <property type="entry name" value="beta-Roll"/>
    <property type="match status" value="2"/>
</dbReference>
<dbReference type="Pfam" id="PF00353">
    <property type="entry name" value="HemolysinCabind"/>
    <property type="match status" value="5"/>
</dbReference>
<dbReference type="RefSeq" id="WP_062952395.1">
    <property type="nucleotide sequence ID" value="NZ_LPVY01000020.1"/>
</dbReference>
<evidence type="ECO:0000256" key="1">
    <source>
        <dbReference type="ARBA" id="ARBA00004613"/>
    </source>
</evidence>
<dbReference type="InterPro" id="IPR050557">
    <property type="entry name" value="RTX_toxin/Mannuronan_C5-epim"/>
</dbReference>
<evidence type="ECO:0008006" key="5">
    <source>
        <dbReference type="Google" id="ProtNLM"/>
    </source>
</evidence>
<dbReference type="InterPro" id="IPR018511">
    <property type="entry name" value="Hemolysin-typ_Ca-bd_CS"/>
</dbReference>
<protein>
    <recommendedName>
        <fullName evidence="5">Calcium-binding protein</fullName>
    </recommendedName>
</protein>
<evidence type="ECO:0000256" key="2">
    <source>
        <dbReference type="ARBA" id="ARBA00022525"/>
    </source>
</evidence>
<keyword evidence="2" id="KW-0964">Secreted</keyword>
<evidence type="ECO:0000313" key="3">
    <source>
        <dbReference type="EMBL" id="KZB62902.1"/>
    </source>
</evidence>
<dbReference type="Proteomes" id="UP000076335">
    <property type="component" value="Unassembled WGS sequence"/>
</dbReference>
<dbReference type="AlphaFoldDB" id="A0A154L3E4"/>
<dbReference type="PRINTS" id="PR00313">
    <property type="entry name" value="CABNDNGRPT"/>
</dbReference>
<dbReference type="Gene3D" id="2.150.10.10">
    <property type="entry name" value="Serralysin-like metalloprotease, C-terminal"/>
    <property type="match status" value="3"/>
</dbReference>
<comment type="subcellular location">
    <subcellularLocation>
        <location evidence="1">Secreted</location>
    </subcellularLocation>
</comment>
<proteinExistence type="predicted"/>
<dbReference type="PROSITE" id="PS00330">
    <property type="entry name" value="HEMOLYSIN_CALCIUM"/>
    <property type="match status" value="2"/>
</dbReference>
<gene>
    <name evidence="3" type="ORF">AUP42_02290</name>
</gene>
<sequence length="426" mass="44613">MVELIYGTDGADVLVGTEQDDHIFGRAGSDYIRGLGGNDRFYEIGPGDDTLDGGAGHDHFRASIGDDTLLGGSGNDKLDGGPGADVIDGGSGRDEIRFSYSNDSAKEGVIVNLATGIGVGGDADGDRYFNIEDIRDSRYGDILIGDDGNNAFFQTGAGDGDVMNGGGGDDTFYAAYGSAFSEEQTSIFIGGEGSDTISYIAGWGNDAPYGEYGPQPVINLETGSGRTGDHFVSIENVDGSNQSDLIIGDDNDNRLIGNKGGDTIYGRDGDDFIVGENIHGEAGNDTLTGEWYDVSLYGGDGHDTLDAGPIAHEVFSDNILSGGGGNDWLQGNVGNDTFVFDAEASSRDRVVDFESGNDGDTLLLTADLQARSGITDFDSLLDHATETDGGDLYIDFSNGDPWTFGVIVEDTAKADLTPDNVMFAEV</sequence>
<dbReference type="EMBL" id="LPVY01000020">
    <property type="protein sequence ID" value="KZB62902.1"/>
    <property type="molecule type" value="Genomic_DNA"/>
</dbReference>
<name>A0A154L3E4_9PROT</name>
<evidence type="ECO:0000313" key="4">
    <source>
        <dbReference type="Proteomes" id="UP000076335"/>
    </source>
</evidence>